<feature type="transmembrane region" description="Helical" evidence="1">
    <location>
        <begin position="99"/>
        <end position="118"/>
    </location>
</feature>
<evidence type="ECO:0000313" key="3">
    <source>
        <dbReference type="Proteomes" id="UP000433101"/>
    </source>
</evidence>
<accession>A0A7X3S616</accession>
<proteinExistence type="predicted"/>
<evidence type="ECO:0008006" key="4">
    <source>
        <dbReference type="Google" id="ProtNLM"/>
    </source>
</evidence>
<feature type="transmembrane region" description="Helical" evidence="1">
    <location>
        <begin position="124"/>
        <end position="142"/>
    </location>
</feature>
<keyword evidence="1" id="KW-0472">Membrane</keyword>
<keyword evidence="1" id="KW-1133">Transmembrane helix</keyword>
<keyword evidence="1" id="KW-0812">Transmembrane</keyword>
<name>A0A7X3S616_9HYPH</name>
<feature type="transmembrane region" description="Helical" evidence="1">
    <location>
        <begin position="149"/>
        <end position="169"/>
    </location>
</feature>
<organism evidence="2 3">
    <name type="scientific">Stappia sediminis</name>
    <dbReference type="NCBI Taxonomy" id="2692190"/>
    <lineage>
        <taxon>Bacteria</taxon>
        <taxon>Pseudomonadati</taxon>
        <taxon>Pseudomonadota</taxon>
        <taxon>Alphaproteobacteria</taxon>
        <taxon>Hyphomicrobiales</taxon>
        <taxon>Stappiaceae</taxon>
        <taxon>Stappia</taxon>
    </lineage>
</organism>
<gene>
    <name evidence="2" type="ORF">GR183_01770</name>
</gene>
<dbReference type="Proteomes" id="UP000433101">
    <property type="component" value="Unassembled WGS sequence"/>
</dbReference>
<sequence>MVDQFFGHLGPSAFLVALGAFAILSGDKGVRLTRIEAWLSICAGAIYILVDTFIMHPPLGIFDGAGHAEQEHVGLMGLVLALGLCGLVILRAGNIPPSLPVVVGVAVAALVFTGHHQHAAAGTVAHNATVLMLVVAAIFRVLERYTEYGVAIIVSGFLFFSAQMGFAMFVESSGTSPQAWVTYWATAGFISSTGFLIVRRAGEQA</sequence>
<keyword evidence="3" id="KW-1185">Reference proteome</keyword>
<protein>
    <recommendedName>
        <fullName evidence="4">DUF998 domain-containing protein</fullName>
    </recommendedName>
</protein>
<feature type="transmembrane region" description="Helical" evidence="1">
    <location>
        <begin position="75"/>
        <end position="92"/>
    </location>
</feature>
<evidence type="ECO:0000313" key="2">
    <source>
        <dbReference type="EMBL" id="MXN63617.1"/>
    </source>
</evidence>
<dbReference type="AlphaFoldDB" id="A0A7X3S616"/>
<feature type="transmembrane region" description="Helical" evidence="1">
    <location>
        <begin position="6"/>
        <end position="25"/>
    </location>
</feature>
<dbReference type="EMBL" id="WUMV01000001">
    <property type="protein sequence ID" value="MXN63617.1"/>
    <property type="molecule type" value="Genomic_DNA"/>
</dbReference>
<comment type="caution">
    <text evidence="2">The sequence shown here is derived from an EMBL/GenBank/DDBJ whole genome shotgun (WGS) entry which is preliminary data.</text>
</comment>
<feature type="transmembrane region" description="Helical" evidence="1">
    <location>
        <begin position="181"/>
        <end position="198"/>
    </location>
</feature>
<feature type="transmembrane region" description="Helical" evidence="1">
    <location>
        <begin position="37"/>
        <end position="55"/>
    </location>
</feature>
<reference evidence="2 3" key="1">
    <citation type="submission" date="2019-12" db="EMBL/GenBank/DDBJ databases">
        <authorList>
            <person name="Li M."/>
        </authorList>
    </citation>
    <scope>NUCLEOTIDE SEQUENCE [LARGE SCALE GENOMIC DNA]</scope>
    <source>
        <strain evidence="2 3">GBMRC 2046</strain>
    </source>
</reference>
<evidence type="ECO:0000256" key="1">
    <source>
        <dbReference type="SAM" id="Phobius"/>
    </source>
</evidence>
<dbReference type="RefSeq" id="WP_160773859.1">
    <property type="nucleotide sequence ID" value="NZ_WUMV01000001.1"/>
</dbReference>